<dbReference type="EMBL" id="BQKI01000073">
    <property type="protein sequence ID" value="GJN18702.1"/>
    <property type="molecule type" value="Genomic_DNA"/>
</dbReference>
<gene>
    <name evidence="2" type="primary">gb05893</name>
    <name evidence="2" type="ORF">PR202_gb05893</name>
</gene>
<evidence type="ECO:0000313" key="3">
    <source>
        <dbReference type="Proteomes" id="UP001054889"/>
    </source>
</evidence>
<protein>
    <submittedName>
        <fullName evidence="2">Uncharacterized protein</fullName>
    </submittedName>
</protein>
<sequence>MIVSIPVIRVMYYLMKVHYLYSVADNPSLYLSNGCLTSPGATGGGCTTRDLARHGLDGRSRPVLPPCPPPLPTRSSPDPQPCQVLRRT</sequence>
<evidence type="ECO:0000313" key="2">
    <source>
        <dbReference type="EMBL" id="GJN18702.1"/>
    </source>
</evidence>
<dbReference type="Proteomes" id="UP001054889">
    <property type="component" value="Unassembled WGS sequence"/>
</dbReference>
<name>A0AAV5E8A1_ELECO</name>
<feature type="compositionally biased region" description="Basic and acidic residues" evidence="1">
    <location>
        <begin position="50"/>
        <end position="60"/>
    </location>
</feature>
<feature type="compositionally biased region" description="Pro residues" evidence="1">
    <location>
        <begin position="63"/>
        <end position="72"/>
    </location>
</feature>
<reference evidence="2" key="1">
    <citation type="journal article" date="2018" name="DNA Res.">
        <title>Multiple hybrid de novo genome assembly of finger millet, an orphan allotetraploid crop.</title>
        <authorList>
            <person name="Hatakeyama M."/>
            <person name="Aluri S."/>
            <person name="Balachadran M.T."/>
            <person name="Sivarajan S.R."/>
            <person name="Patrignani A."/>
            <person name="Gruter S."/>
            <person name="Poveda L."/>
            <person name="Shimizu-Inatsugi R."/>
            <person name="Baeten J."/>
            <person name="Francoijs K.J."/>
            <person name="Nataraja K.N."/>
            <person name="Reddy Y.A.N."/>
            <person name="Phadnis S."/>
            <person name="Ravikumar R.L."/>
            <person name="Schlapbach R."/>
            <person name="Sreeman S.M."/>
            <person name="Shimizu K.K."/>
        </authorList>
    </citation>
    <scope>NUCLEOTIDE SEQUENCE</scope>
</reference>
<reference evidence="2" key="2">
    <citation type="submission" date="2021-12" db="EMBL/GenBank/DDBJ databases">
        <title>Resequencing data analysis of finger millet.</title>
        <authorList>
            <person name="Hatakeyama M."/>
            <person name="Aluri S."/>
            <person name="Balachadran M.T."/>
            <person name="Sivarajan S.R."/>
            <person name="Poveda L."/>
            <person name="Shimizu-Inatsugi R."/>
            <person name="Schlapbach R."/>
            <person name="Sreeman S.M."/>
            <person name="Shimizu K.K."/>
        </authorList>
    </citation>
    <scope>NUCLEOTIDE SEQUENCE</scope>
</reference>
<proteinExistence type="predicted"/>
<feature type="region of interest" description="Disordered" evidence="1">
    <location>
        <begin position="48"/>
        <end position="88"/>
    </location>
</feature>
<accession>A0AAV5E8A1</accession>
<comment type="caution">
    <text evidence="2">The sequence shown here is derived from an EMBL/GenBank/DDBJ whole genome shotgun (WGS) entry which is preliminary data.</text>
</comment>
<organism evidence="2 3">
    <name type="scientific">Eleusine coracana subsp. coracana</name>
    <dbReference type="NCBI Taxonomy" id="191504"/>
    <lineage>
        <taxon>Eukaryota</taxon>
        <taxon>Viridiplantae</taxon>
        <taxon>Streptophyta</taxon>
        <taxon>Embryophyta</taxon>
        <taxon>Tracheophyta</taxon>
        <taxon>Spermatophyta</taxon>
        <taxon>Magnoliopsida</taxon>
        <taxon>Liliopsida</taxon>
        <taxon>Poales</taxon>
        <taxon>Poaceae</taxon>
        <taxon>PACMAD clade</taxon>
        <taxon>Chloridoideae</taxon>
        <taxon>Cynodonteae</taxon>
        <taxon>Eleusininae</taxon>
        <taxon>Eleusine</taxon>
    </lineage>
</organism>
<keyword evidence="3" id="KW-1185">Reference proteome</keyword>
<evidence type="ECO:0000256" key="1">
    <source>
        <dbReference type="SAM" id="MobiDB-lite"/>
    </source>
</evidence>
<dbReference type="AlphaFoldDB" id="A0AAV5E8A1"/>